<organism evidence="1 2">
    <name type="scientific">Nocardiopsis rhodophaea</name>
    <dbReference type="NCBI Taxonomy" id="280238"/>
    <lineage>
        <taxon>Bacteria</taxon>
        <taxon>Bacillati</taxon>
        <taxon>Actinomycetota</taxon>
        <taxon>Actinomycetes</taxon>
        <taxon>Streptosporangiales</taxon>
        <taxon>Nocardiopsidaceae</taxon>
        <taxon>Nocardiopsis</taxon>
    </lineage>
</organism>
<gene>
    <name evidence="1" type="ORF">GCM10009799_22310</name>
</gene>
<evidence type="ECO:0000313" key="1">
    <source>
        <dbReference type="EMBL" id="GAA1995461.1"/>
    </source>
</evidence>
<sequence>MWANGTAFHDWWFVGTVLDDVSQTTAAATVLDHGGGSRSPGADSHADVGVWSQDVLGRSFSGDG</sequence>
<reference evidence="2" key="1">
    <citation type="journal article" date="2019" name="Int. J. Syst. Evol. Microbiol.">
        <title>The Global Catalogue of Microorganisms (GCM) 10K type strain sequencing project: providing services to taxonomists for standard genome sequencing and annotation.</title>
        <authorList>
            <consortium name="The Broad Institute Genomics Platform"/>
            <consortium name="The Broad Institute Genome Sequencing Center for Infectious Disease"/>
            <person name="Wu L."/>
            <person name="Ma J."/>
        </authorList>
    </citation>
    <scope>NUCLEOTIDE SEQUENCE [LARGE SCALE GENOMIC DNA]</scope>
    <source>
        <strain evidence="2">JCM 15313</strain>
    </source>
</reference>
<dbReference type="Proteomes" id="UP001501585">
    <property type="component" value="Unassembled WGS sequence"/>
</dbReference>
<comment type="caution">
    <text evidence="1">The sequence shown here is derived from an EMBL/GenBank/DDBJ whole genome shotgun (WGS) entry which is preliminary data.</text>
</comment>
<proteinExistence type="predicted"/>
<name>A0ABP5EFH7_9ACTN</name>
<keyword evidence="2" id="KW-1185">Reference proteome</keyword>
<protein>
    <submittedName>
        <fullName evidence="1">Uncharacterized protein</fullName>
    </submittedName>
</protein>
<evidence type="ECO:0000313" key="2">
    <source>
        <dbReference type="Proteomes" id="UP001501585"/>
    </source>
</evidence>
<dbReference type="EMBL" id="BAAAPC010000008">
    <property type="protein sequence ID" value="GAA1995461.1"/>
    <property type="molecule type" value="Genomic_DNA"/>
</dbReference>
<accession>A0ABP5EFH7</accession>